<evidence type="ECO:0000256" key="5">
    <source>
        <dbReference type="ARBA" id="ARBA00022692"/>
    </source>
</evidence>
<comment type="similarity">
    <text evidence="10 11">Belongs to the TonB-dependent receptor family.</text>
</comment>
<keyword evidence="7 11" id="KW-0798">TonB box</keyword>
<evidence type="ECO:0000313" key="14">
    <source>
        <dbReference type="Proteomes" id="UP000461730"/>
    </source>
</evidence>
<dbReference type="Gene3D" id="2.40.170.20">
    <property type="entry name" value="TonB-dependent receptor, beta-barrel domain"/>
    <property type="match status" value="1"/>
</dbReference>
<feature type="domain" description="Secretin/TonB short N-terminal" evidence="12">
    <location>
        <begin position="96"/>
        <end position="147"/>
    </location>
</feature>
<dbReference type="GO" id="GO:0009279">
    <property type="term" value="C:cell outer membrane"/>
    <property type="evidence" value="ECO:0007669"/>
    <property type="project" value="UniProtKB-SubCell"/>
</dbReference>
<organism evidence="13 14">
    <name type="scientific">Chitinophaga tropicalis</name>
    <dbReference type="NCBI Taxonomy" id="2683588"/>
    <lineage>
        <taxon>Bacteria</taxon>
        <taxon>Pseudomonadati</taxon>
        <taxon>Bacteroidota</taxon>
        <taxon>Chitinophagia</taxon>
        <taxon>Chitinophagales</taxon>
        <taxon>Chitinophagaceae</taxon>
        <taxon>Chitinophaga</taxon>
    </lineage>
</organism>
<dbReference type="Proteomes" id="UP000461730">
    <property type="component" value="Unassembled WGS sequence"/>
</dbReference>
<keyword evidence="6" id="KW-0408">Iron</keyword>
<keyword evidence="2 10" id="KW-0813">Transport</keyword>
<evidence type="ECO:0000256" key="4">
    <source>
        <dbReference type="ARBA" id="ARBA00022496"/>
    </source>
</evidence>
<comment type="subcellular location">
    <subcellularLocation>
        <location evidence="1 10">Cell outer membrane</location>
        <topology evidence="1 10">Multi-pass membrane protein</topology>
    </subcellularLocation>
</comment>
<dbReference type="NCBIfam" id="TIGR04057">
    <property type="entry name" value="SusC_RagA_signa"/>
    <property type="match status" value="1"/>
</dbReference>
<dbReference type="InterPro" id="IPR023996">
    <property type="entry name" value="TonB-dep_OMP_SusC/RagA"/>
</dbReference>
<sequence length="1136" mass="125855">MQIKTHCNQCVEGALRAFYKAAAAFLLPWRTTKITPAITRGVLNRTTVNAMKLTFVLMTAIVLNVAAKGFGQSITLSGKEMPVEKVLQVVRKQTSYMVAYSKEVLGTAKPVTLDVHNMPVEEFMQLLLKDQPLKFSMQNNTIFITERPVPAPSTSTYRYLPESVTMQDITGKLVNARTNEPVAGASVHIVGQRLMVAADENGRFSIKANIGDMLMITSVGFVTKEIKITSANIGTIAIEPYTKKLTEVVINKGYYTESQRLSTGSVTSVNSKIIERQPVTNVLQALQGRMAGVTIVQNNGFPGASMDVQVRGVNSMLRTSQPLYIVDGVPFLSDAINAQTGNVINGANGATSPLNSFNPSDIESIEVLKDGDATAIYGSRGANGVILITTKKGRAGKTRLDINMNTGMSKVSHLVPTLNTEEFLALRRKGFENSKLTPTAANAPDLMVWDQNKYTNFQKLLIGNTANFTDLNMSLSGGDLHNNFLLSGTYHHETTVYYLDKFYKRGGANFSFNHSSADNKFKAAISATYTADNNTLAVEDLTSRAYQLAPNFPLYNPDGSLYWSTDFFSQNPLGPMMRTNRNKSTNLNTSLNLRYEPVTGLEFKVLGGFGRADMEQAQLTPQSSQDQVNTTNASRAAFAYSYTKNYIVEPQVSYTKLFGKHRISSLVGGSWQYRRSRQPYYVIATDFISDDFIENLTSAATVSTYSSSTDYKFASILGRLNYVYNDKYVLNAIFRRDGSSRFGPNNRFGNFGSIGAAWLFTEESFFNNHLKWLSSGKLRGSYGITGSDNIGNYGYLDSYSTTTYSLNGSTGLVPSRIANGNFRWEETKKLEGALELGILDDRLQLTAAYYRNTTGNQLVSYTLSSQTGFTSYQANLPAQVQNSGLEFSLNSVNIRSKYFTWSTNFNISANRNKLKAFPNIEKSSYYTTYIVGNPVSSTYVYKYAGYDSLGLPVMEDLNGDKATTFGLAAIGRGDRYFVGTQYPKFYGGLTNTFTYRNFTLDFTFQFVKQKGRSLSSTGIYPPGYSYNLSKDVLEEYLAATGPNQQAVLASYNAAASNYFSSDRTFVDASFIRMKNFSFSYDFSPSLIRRAHIYQARLFIQGQNLFTITSYKGFDPESRGVSLPPLRTFSAGFKLSF</sequence>
<evidence type="ECO:0000256" key="1">
    <source>
        <dbReference type="ARBA" id="ARBA00004571"/>
    </source>
</evidence>
<dbReference type="Pfam" id="PF13715">
    <property type="entry name" value="CarbopepD_reg_2"/>
    <property type="match status" value="1"/>
</dbReference>
<evidence type="ECO:0000259" key="12">
    <source>
        <dbReference type="SMART" id="SM00965"/>
    </source>
</evidence>
<evidence type="ECO:0000256" key="6">
    <source>
        <dbReference type="ARBA" id="ARBA00023004"/>
    </source>
</evidence>
<dbReference type="PROSITE" id="PS52016">
    <property type="entry name" value="TONB_DEPENDENT_REC_3"/>
    <property type="match status" value="1"/>
</dbReference>
<dbReference type="GO" id="GO:0006826">
    <property type="term" value="P:iron ion transport"/>
    <property type="evidence" value="ECO:0007669"/>
    <property type="project" value="UniProtKB-KW"/>
</dbReference>
<keyword evidence="8 10" id="KW-0472">Membrane</keyword>
<dbReference type="InterPro" id="IPR023997">
    <property type="entry name" value="TonB-dep_OMP_SusC/RagA_CS"/>
</dbReference>
<comment type="caution">
    <text evidence="13">The sequence shown here is derived from an EMBL/GenBank/DDBJ whole genome shotgun (WGS) entry which is preliminary data.</text>
</comment>
<dbReference type="InterPro" id="IPR037066">
    <property type="entry name" value="Plug_dom_sf"/>
</dbReference>
<reference evidence="13 14" key="1">
    <citation type="submission" date="2019-12" db="EMBL/GenBank/DDBJ databases">
        <title>Chitinophaga sp. strain ysch24 (GDMCC 1.1355), whole genome shotgun sequence.</title>
        <authorList>
            <person name="Zhang X."/>
        </authorList>
    </citation>
    <scope>NUCLEOTIDE SEQUENCE [LARGE SCALE GENOMIC DNA]</scope>
    <source>
        <strain evidence="14">ysch24</strain>
    </source>
</reference>
<evidence type="ECO:0000256" key="7">
    <source>
        <dbReference type="ARBA" id="ARBA00023077"/>
    </source>
</evidence>
<evidence type="ECO:0000256" key="3">
    <source>
        <dbReference type="ARBA" id="ARBA00022452"/>
    </source>
</evidence>
<dbReference type="InterPro" id="IPR039426">
    <property type="entry name" value="TonB-dep_rcpt-like"/>
</dbReference>
<dbReference type="SMART" id="SM00965">
    <property type="entry name" value="STN"/>
    <property type="match status" value="1"/>
</dbReference>
<dbReference type="AlphaFoldDB" id="A0A7K1U4N6"/>
<proteinExistence type="inferred from homology"/>
<keyword evidence="14" id="KW-1185">Reference proteome</keyword>
<evidence type="ECO:0000313" key="13">
    <source>
        <dbReference type="EMBL" id="MVT09323.1"/>
    </source>
</evidence>
<dbReference type="InterPro" id="IPR011662">
    <property type="entry name" value="Secretin/TonB_short_N"/>
</dbReference>
<evidence type="ECO:0000256" key="8">
    <source>
        <dbReference type="ARBA" id="ARBA00023136"/>
    </source>
</evidence>
<keyword evidence="4" id="KW-0410">Iron transport</keyword>
<protein>
    <submittedName>
        <fullName evidence="13">SusC/RagA family TonB-linked outer membrane protein</fullName>
    </submittedName>
</protein>
<dbReference type="InterPro" id="IPR008969">
    <property type="entry name" value="CarboxyPept-like_regulatory"/>
</dbReference>
<dbReference type="SUPFAM" id="SSF49464">
    <property type="entry name" value="Carboxypeptidase regulatory domain-like"/>
    <property type="match status" value="1"/>
</dbReference>
<dbReference type="Gene3D" id="2.170.130.10">
    <property type="entry name" value="TonB-dependent receptor, plug domain"/>
    <property type="match status" value="1"/>
</dbReference>
<gene>
    <name evidence="13" type="ORF">GO493_13720</name>
</gene>
<keyword evidence="9 10" id="KW-0998">Cell outer membrane</keyword>
<dbReference type="Pfam" id="PF00593">
    <property type="entry name" value="TonB_dep_Rec_b-barrel"/>
    <property type="match status" value="1"/>
</dbReference>
<keyword evidence="5 10" id="KW-0812">Transmembrane</keyword>
<keyword evidence="3 10" id="KW-1134">Transmembrane beta strand</keyword>
<accession>A0A7K1U4N6</accession>
<dbReference type="InterPro" id="IPR012910">
    <property type="entry name" value="Plug_dom"/>
</dbReference>
<dbReference type="InterPro" id="IPR036942">
    <property type="entry name" value="Beta-barrel_TonB_sf"/>
</dbReference>
<dbReference type="NCBIfam" id="TIGR04056">
    <property type="entry name" value="OMP_RagA_SusC"/>
    <property type="match status" value="1"/>
</dbReference>
<evidence type="ECO:0000256" key="11">
    <source>
        <dbReference type="RuleBase" id="RU003357"/>
    </source>
</evidence>
<name>A0A7K1U4N6_9BACT</name>
<dbReference type="SUPFAM" id="SSF56935">
    <property type="entry name" value="Porins"/>
    <property type="match status" value="1"/>
</dbReference>
<evidence type="ECO:0000256" key="9">
    <source>
        <dbReference type="ARBA" id="ARBA00023237"/>
    </source>
</evidence>
<evidence type="ECO:0000256" key="2">
    <source>
        <dbReference type="ARBA" id="ARBA00022448"/>
    </source>
</evidence>
<dbReference type="EMBL" id="WRXN01000005">
    <property type="protein sequence ID" value="MVT09323.1"/>
    <property type="molecule type" value="Genomic_DNA"/>
</dbReference>
<keyword evidence="4" id="KW-0406">Ion transport</keyword>
<dbReference type="Pfam" id="PF07660">
    <property type="entry name" value="STN"/>
    <property type="match status" value="1"/>
</dbReference>
<dbReference type="InterPro" id="IPR000531">
    <property type="entry name" value="Beta-barrel_TonB"/>
</dbReference>
<dbReference type="Pfam" id="PF07715">
    <property type="entry name" value="Plug"/>
    <property type="match status" value="1"/>
</dbReference>
<evidence type="ECO:0000256" key="10">
    <source>
        <dbReference type="PROSITE-ProRule" id="PRU01360"/>
    </source>
</evidence>